<accession>A0A940T3I9</accession>
<dbReference type="Proteomes" id="UP000675163">
    <property type="component" value="Unassembled WGS sequence"/>
</dbReference>
<protein>
    <submittedName>
        <fullName evidence="1">Uncharacterized protein</fullName>
    </submittedName>
</protein>
<keyword evidence="2" id="KW-1185">Reference proteome</keyword>
<evidence type="ECO:0000313" key="2">
    <source>
        <dbReference type="Proteomes" id="UP000675163"/>
    </source>
</evidence>
<evidence type="ECO:0000313" key="1">
    <source>
        <dbReference type="EMBL" id="MBP1325863.1"/>
    </source>
</evidence>
<proteinExistence type="predicted"/>
<dbReference type="RefSeq" id="WP_209704861.1">
    <property type="nucleotide sequence ID" value="NZ_JAFIDA010000001.1"/>
</dbReference>
<organism evidence="1 2">
    <name type="scientific">Leucobacter exalbidus</name>
    <dbReference type="NCBI Taxonomy" id="662960"/>
    <lineage>
        <taxon>Bacteria</taxon>
        <taxon>Bacillati</taxon>
        <taxon>Actinomycetota</taxon>
        <taxon>Actinomycetes</taxon>
        <taxon>Micrococcales</taxon>
        <taxon>Microbacteriaceae</taxon>
        <taxon>Leucobacter</taxon>
    </lineage>
</organism>
<sequence>MVAQSNFFEDPEFLAAMQKHGVVHQPGMAAGIMEELAPLLLAEGIDLDDPDSDLSLEELNAAFARASEQRNLTLFTPVGRDRVNAMFYLSSLARAIELGQLDLTLQILGSVAPEETEDAPAASHLIGASMGLIDTWLSGPGADTALPVVAVPKWRGKARGVAQDLLVLARKGRAFDSLHSFTVKHGGKLLMYGAALAAVAVVLAVGRRDGVSVARAFEGLEAASETPGQSPVVHRVVDMRSAAEQEAAAVFKASFAEWYRESDAPEDEIQEMLEDFVENEDRAIARGLNIHDAQDFTTIFNLNTQLESEGLRQHRGWMLETYASFRAEDAPDDNAWAEAAQLTEQEHETGGAINNASLKWAITAGDAMPPEQVQVALESSLLAQGTAELLAWLEKPQPITGSGGVRRVDIARVAQMIGIHAEGVAKEPDHAGYDRSPGRIIYARSMFDVPELDAWWMALLQAGVIDLTSTRVKLGPQVDLDGSVSQSTLLHVCEEFVRDLATAGVEDDTHFLWLEQSRCTLEKLLACLSDGIDASELVMDDDGKFDIDQSGSIAEQVAEMGARRNLLTFERMGLLERGTDQRMRVMPELQGAVARGIEKALMGLLGALPEDD</sequence>
<reference evidence="1" key="1">
    <citation type="submission" date="2021-02" db="EMBL/GenBank/DDBJ databases">
        <title>Sequencing the genomes of 1000 actinobacteria strains.</title>
        <authorList>
            <person name="Klenk H.-P."/>
        </authorList>
    </citation>
    <scope>NUCLEOTIDE SEQUENCE</scope>
    <source>
        <strain evidence="1">DSM 22850</strain>
    </source>
</reference>
<dbReference type="AlphaFoldDB" id="A0A940T3I9"/>
<name>A0A940T3I9_9MICO</name>
<comment type="caution">
    <text evidence="1">The sequence shown here is derived from an EMBL/GenBank/DDBJ whole genome shotgun (WGS) entry which is preliminary data.</text>
</comment>
<dbReference type="EMBL" id="JAFIDA010000001">
    <property type="protein sequence ID" value="MBP1325863.1"/>
    <property type="molecule type" value="Genomic_DNA"/>
</dbReference>
<gene>
    <name evidence="1" type="ORF">JOF28_001095</name>
</gene>